<dbReference type="Proteomes" id="UP000422572">
    <property type="component" value="Chromosome"/>
</dbReference>
<evidence type="ECO:0000256" key="6">
    <source>
        <dbReference type="ARBA" id="ARBA00023121"/>
    </source>
</evidence>
<dbReference type="InterPro" id="IPR003593">
    <property type="entry name" value="AAA+_ATPase"/>
</dbReference>
<dbReference type="InterPro" id="IPR020591">
    <property type="entry name" value="Chromosome_initiator_DnaA-like"/>
</dbReference>
<comment type="subunit">
    <text evidence="8">Oligomerizes as a right-handed, spiral filament on DNA at oriC.</text>
</comment>
<dbReference type="SMART" id="SM00760">
    <property type="entry name" value="Bac_DnaA_C"/>
    <property type="match status" value="1"/>
</dbReference>
<feature type="region of interest" description="Domain IV, binds dsDNA" evidence="8">
    <location>
        <begin position="466"/>
        <end position="589"/>
    </location>
</feature>
<dbReference type="Pfam" id="PF00308">
    <property type="entry name" value="Bac_DnaA"/>
    <property type="match status" value="1"/>
</dbReference>
<evidence type="ECO:0000256" key="10">
    <source>
        <dbReference type="RuleBase" id="RU000577"/>
    </source>
</evidence>
<dbReference type="InterPro" id="IPR013317">
    <property type="entry name" value="DnaA_dom"/>
</dbReference>
<protein>
    <recommendedName>
        <fullName evidence="8 9">Chromosomal replication initiator protein DnaA</fullName>
    </recommendedName>
</protein>
<comment type="similarity">
    <text evidence="1 8 11">Belongs to the DnaA family.</text>
</comment>
<evidence type="ECO:0000256" key="7">
    <source>
        <dbReference type="ARBA" id="ARBA00023125"/>
    </source>
</evidence>
<comment type="subcellular location">
    <subcellularLocation>
        <location evidence="8">Cytoplasm</location>
    </subcellularLocation>
</comment>
<feature type="region of interest" description="Domain I, interacts with DnaA modulators" evidence="8">
    <location>
        <begin position="1"/>
        <end position="145"/>
    </location>
</feature>
<dbReference type="SUPFAM" id="SSF48295">
    <property type="entry name" value="TrpR-like"/>
    <property type="match status" value="1"/>
</dbReference>
<feature type="binding site" evidence="8">
    <location>
        <position position="293"/>
    </location>
    <ligand>
        <name>ATP</name>
        <dbReference type="ChEBI" id="CHEBI:30616"/>
    </ligand>
</feature>
<dbReference type="GO" id="GO:0006275">
    <property type="term" value="P:regulation of DNA replication"/>
    <property type="evidence" value="ECO:0007669"/>
    <property type="project" value="UniProtKB-UniRule"/>
</dbReference>
<keyword evidence="16" id="KW-1185">Reference proteome</keyword>
<feature type="region of interest" description="Domain III, AAA+ region" evidence="8">
    <location>
        <begin position="249"/>
        <end position="465"/>
    </location>
</feature>
<dbReference type="EMBL" id="CP034279">
    <property type="protein sequence ID" value="QGV79614.1"/>
    <property type="molecule type" value="Genomic_DNA"/>
</dbReference>
<dbReference type="SMART" id="SM00382">
    <property type="entry name" value="AAA"/>
    <property type="match status" value="1"/>
</dbReference>
<keyword evidence="2 8" id="KW-0963">Cytoplasm</keyword>
<dbReference type="AlphaFoldDB" id="A0A6I6F9I4"/>
<evidence type="ECO:0000256" key="8">
    <source>
        <dbReference type="HAMAP-Rule" id="MF_00377"/>
    </source>
</evidence>
<feature type="binding site" evidence="8">
    <location>
        <position position="297"/>
    </location>
    <ligand>
        <name>ATP</name>
        <dbReference type="ChEBI" id="CHEBI:30616"/>
    </ligand>
</feature>
<evidence type="ECO:0000256" key="3">
    <source>
        <dbReference type="ARBA" id="ARBA00022705"/>
    </source>
</evidence>
<dbReference type="NCBIfam" id="TIGR00362">
    <property type="entry name" value="DnaA"/>
    <property type="match status" value="1"/>
</dbReference>
<dbReference type="PROSITE" id="PS01008">
    <property type="entry name" value="DNAA"/>
    <property type="match status" value="1"/>
</dbReference>
<comment type="domain">
    <text evidence="8">Domain I is involved in oligomerization and binding regulators, domain II is flexibile and of varying length in different bacteria, domain III forms the AAA+ region, while domain IV binds dsDNA.</text>
</comment>
<dbReference type="FunFam" id="1.10.1750.10:FF:000002">
    <property type="entry name" value="Chromosomal replication initiator protein DnaA"/>
    <property type="match status" value="1"/>
</dbReference>
<keyword evidence="3 8" id="KW-0235">DNA replication</keyword>
<evidence type="ECO:0000256" key="2">
    <source>
        <dbReference type="ARBA" id="ARBA00022490"/>
    </source>
</evidence>
<proteinExistence type="inferred from homology"/>
<evidence type="ECO:0000256" key="9">
    <source>
        <dbReference type="NCBIfam" id="TIGR00362"/>
    </source>
</evidence>
<feature type="compositionally biased region" description="Gly residues" evidence="12">
    <location>
        <begin position="223"/>
        <end position="243"/>
    </location>
</feature>
<comment type="caution">
    <text evidence="8">Lacks conserved residue(s) required for the propagation of feature annotation.</text>
</comment>
<dbReference type="InterPro" id="IPR018312">
    <property type="entry name" value="Chromosome_initiator_DnaA_CS"/>
</dbReference>
<accession>A0A6I6F9I4</accession>
<keyword evidence="4 8" id="KW-0547">Nucleotide-binding</keyword>
<feature type="domain" description="Chromosomal replication initiator DnaA C-terminal" evidence="14">
    <location>
        <begin position="496"/>
        <end position="565"/>
    </location>
</feature>
<dbReference type="HAMAP" id="MF_00377">
    <property type="entry name" value="DnaA_bact"/>
    <property type="match status" value="1"/>
</dbReference>
<dbReference type="GO" id="GO:0008289">
    <property type="term" value="F:lipid binding"/>
    <property type="evidence" value="ECO:0007669"/>
    <property type="project" value="UniProtKB-KW"/>
</dbReference>
<dbReference type="SUPFAM" id="SSF52540">
    <property type="entry name" value="P-loop containing nucleoside triphosphate hydrolases"/>
    <property type="match status" value="1"/>
</dbReference>
<comment type="function">
    <text evidence="8 10">Plays an essential role in the initiation and regulation of chromosomal replication. ATP-DnaA binds to the origin of replication (oriC) to initiate formation of the DNA replication initiation complex once per cell cycle. Binds the DnaA box (a 9 base pair repeat at the origin) and separates the double-stranded (ds)DNA. Forms a right-handed helical filament on oriC DNA; dsDNA binds to the exterior of the filament while single-stranded (ss)DNA is stabiized in the filament's interior. The ATP-DnaA-oriC complex binds and stabilizes one strand of the AT-rich DNA unwinding element (DUE), permitting loading of DNA polymerase. After initiation quickly degrades to an ADP-DnaA complex that is not apt for DNA replication. Binds acidic phospholipids.</text>
</comment>
<dbReference type="Gene3D" id="3.30.300.180">
    <property type="match status" value="1"/>
</dbReference>
<dbReference type="Pfam" id="PF08299">
    <property type="entry name" value="Bac_DnaA_C"/>
    <property type="match status" value="1"/>
</dbReference>
<dbReference type="FunFam" id="1.10.8.60:FF:000003">
    <property type="entry name" value="Chromosomal replication initiator protein DnaA"/>
    <property type="match status" value="1"/>
</dbReference>
<evidence type="ECO:0000256" key="11">
    <source>
        <dbReference type="RuleBase" id="RU004227"/>
    </source>
</evidence>
<dbReference type="GO" id="GO:0005886">
    <property type="term" value="C:plasma membrane"/>
    <property type="evidence" value="ECO:0007669"/>
    <property type="project" value="TreeGrafter"/>
</dbReference>
<keyword evidence="6 8" id="KW-0446">Lipid-binding</keyword>
<dbReference type="PANTHER" id="PTHR30050">
    <property type="entry name" value="CHROMOSOMAL REPLICATION INITIATOR PROTEIN DNAA"/>
    <property type="match status" value="1"/>
</dbReference>
<feature type="domain" description="AAA+ ATPase" evidence="13">
    <location>
        <begin position="282"/>
        <end position="410"/>
    </location>
</feature>
<name>A0A6I6F9I4_9ACTN</name>
<keyword evidence="7 8" id="KW-0238">DNA-binding</keyword>
<dbReference type="PANTHER" id="PTHR30050:SF2">
    <property type="entry name" value="CHROMOSOMAL REPLICATION INITIATOR PROTEIN DNAA"/>
    <property type="match status" value="1"/>
</dbReference>
<dbReference type="NCBIfam" id="NF010686">
    <property type="entry name" value="PRK14086.1"/>
    <property type="match status" value="1"/>
</dbReference>
<dbReference type="Gene3D" id="1.10.8.60">
    <property type="match status" value="1"/>
</dbReference>
<evidence type="ECO:0000256" key="4">
    <source>
        <dbReference type="ARBA" id="ARBA00022741"/>
    </source>
</evidence>
<feature type="compositionally biased region" description="Pro residues" evidence="12">
    <location>
        <begin position="93"/>
        <end position="102"/>
    </location>
</feature>
<evidence type="ECO:0000256" key="1">
    <source>
        <dbReference type="ARBA" id="ARBA00006583"/>
    </source>
</evidence>
<dbReference type="KEGG" id="sfic:EIZ62_16225"/>
<dbReference type="GO" id="GO:0006270">
    <property type="term" value="P:DNA replication initiation"/>
    <property type="evidence" value="ECO:0007669"/>
    <property type="project" value="UniProtKB-UniRule"/>
</dbReference>
<dbReference type="PRINTS" id="PR00051">
    <property type="entry name" value="DNAA"/>
</dbReference>
<dbReference type="InterPro" id="IPR001957">
    <property type="entry name" value="Chromosome_initiator_DnaA"/>
</dbReference>
<dbReference type="Gene3D" id="1.10.1750.10">
    <property type="match status" value="1"/>
</dbReference>
<dbReference type="RefSeq" id="WP_156693357.1">
    <property type="nucleotide sequence ID" value="NZ_CP034279.1"/>
</dbReference>
<sequence length="589" mass="65524">MADVPADLAAVWPRVLEQLLGEGQQGIESKDKQWIERCQPLALVADTALLAVPNEWGKRVLEGRLAPLISETLSRECGRPIRIAITVDDSAGDPPPPPPPGRQQPQQPRYDERQQNDAYDKPYDKYDGYGHQAMPDDGLPAVRPAYPDYQQQRPEPGAWPRTQEDLSWQQPRLGGFQDRDPYASPRPQQPHHDYRGPQATDHSPYDQQRGDRRDLPDVPGQQRPGGAGSASGGTGAGAAGGRPGEPHARLNPKYLFDTFVIGSSNRFAHAAAVAVAEAPAKAYNPLFIYGESGLGKTHLLHAIGHYARSLYPGTRVRYVSSEEFTNEFINSIRDGKGDTFRKRYRDVDILLVDDIQFLASKESTQEEFFHTFNTLHNANKQIVLSSDRPPKQLMTLEDRLRNRFEWGLTTDVQPPELETRIAILRKKAVQEQLNAPPEVLEFIASRISRNIRELEGALIRVTAFASLNRQPVDLVLTEGVLKDLIPGGEDAAPEITAGAIMAATADYFGLTVEDLCGSSRSRVLVTARQIAMYLCRELTDLSLPKIGAQFGGRDHTTVMHADRKIRALMAERRSIYNQVTELTNRIKNG</sequence>
<evidence type="ECO:0000313" key="16">
    <source>
        <dbReference type="Proteomes" id="UP000422572"/>
    </source>
</evidence>
<dbReference type="InterPro" id="IPR010921">
    <property type="entry name" value="Trp_repressor/repl_initiator"/>
</dbReference>
<dbReference type="InterPro" id="IPR038454">
    <property type="entry name" value="DnaA_N_sf"/>
</dbReference>
<reference evidence="15 16" key="1">
    <citation type="submission" date="2018-12" db="EMBL/GenBank/DDBJ databases">
        <title>Complete genome sequence of Streptomyces ficellus NRRL8067, the producer of ficellomycin, feldamycin and nojirimycin.</title>
        <authorList>
            <person name="Zhang H."/>
            <person name="Yue R."/>
            <person name="Liu Y."/>
            <person name="Li M."/>
            <person name="Mu H."/>
            <person name="Zhang J."/>
        </authorList>
    </citation>
    <scope>NUCLEOTIDE SEQUENCE [LARGE SCALE GENOMIC DNA]</scope>
    <source>
        <strain evidence="15 16">NRRL 8067</strain>
    </source>
</reference>
<dbReference type="GO" id="GO:0005737">
    <property type="term" value="C:cytoplasm"/>
    <property type="evidence" value="ECO:0007669"/>
    <property type="project" value="UniProtKB-SubCell"/>
</dbReference>
<evidence type="ECO:0000256" key="5">
    <source>
        <dbReference type="ARBA" id="ARBA00022840"/>
    </source>
</evidence>
<evidence type="ECO:0000259" key="13">
    <source>
        <dbReference type="SMART" id="SM00382"/>
    </source>
</evidence>
<dbReference type="Gene3D" id="3.40.50.300">
    <property type="entry name" value="P-loop containing nucleotide triphosphate hydrolases"/>
    <property type="match status" value="1"/>
</dbReference>
<dbReference type="GO" id="GO:0003688">
    <property type="term" value="F:DNA replication origin binding"/>
    <property type="evidence" value="ECO:0007669"/>
    <property type="project" value="UniProtKB-UniRule"/>
</dbReference>
<feature type="compositionally biased region" description="Basic and acidic residues" evidence="12">
    <location>
        <begin position="109"/>
        <end position="128"/>
    </location>
</feature>
<evidence type="ECO:0000313" key="15">
    <source>
        <dbReference type="EMBL" id="QGV79614.1"/>
    </source>
</evidence>
<dbReference type="InterPro" id="IPR013159">
    <property type="entry name" value="DnaA_C"/>
</dbReference>
<dbReference type="FunFam" id="3.40.50.300:FF:000150">
    <property type="entry name" value="Chromosomal replication initiator protein DnaA"/>
    <property type="match status" value="1"/>
</dbReference>
<dbReference type="OrthoDB" id="9807019at2"/>
<feature type="region of interest" description="Disordered" evidence="12">
    <location>
        <begin position="87"/>
        <end position="246"/>
    </location>
</feature>
<gene>
    <name evidence="8 15" type="primary">dnaA</name>
    <name evidence="15" type="ORF">EIZ62_16225</name>
</gene>
<dbReference type="InterPro" id="IPR027417">
    <property type="entry name" value="P-loop_NTPase"/>
</dbReference>
<dbReference type="CDD" id="cd06571">
    <property type="entry name" value="Bac_DnaA_C"/>
    <property type="match status" value="1"/>
</dbReference>
<evidence type="ECO:0000256" key="12">
    <source>
        <dbReference type="SAM" id="MobiDB-lite"/>
    </source>
</evidence>
<dbReference type="CDD" id="cd00009">
    <property type="entry name" value="AAA"/>
    <property type="match status" value="1"/>
</dbReference>
<feature type="binding site" evidence="8">
    <location>
        <position position="296"/>
    </location>
    <ligand>
        <name>ATP</name>
        <dbReference type="ChEBI" id="CHEBI:30616"/>
    </ligand>
</feature>
<dbReference type="GO" id="GO:0005524">
    <property type="term" value="F:ATP binding"/>
    <property type="evidence" value="ECO:0007669"/>
    <property type="project" value="UniProtKB-UniRule"/>
</dbReference>
<organism evidence="15 16">
    <name type="scientific">Streptomyces ficellus</name>
    <dbReference type="NCBI Taxonomy" id="1977088"/>
    <lineage>
        <taxon>Bacteria</taxon>
        <taxon>Bacillati</taxon>
        <taxon>Actinomycetota</taxon>
        <taxon>Actinomycetes</taxon>
        <taxon>Kitasatosporales</taxon>
        <taxon>Streptomycetaceae</taxon>
        <taxon>Streptomyces</taxon>
    </lineage>
</organism>
<feature type="binding site" evidence="8">
    <location>
        <position position="295"/>
    </location>
    <ligand>
        <name>ATP</name>
        <dbReference type="ChEBI" id="CHEBI:30616"/>
    </ligand>
</feature>
<evidence type="ECO:0000259" key="14">
    <source>
        <dbReference type="SMART" id="SM00760"/>
    </source>
</evidence>
<keyword evidence="5 8" id="KW-0067">ATP-binding</keyword>